<dbReference type="GO" id="GO:0005886">
    <property type="term" value="C:plasma membrane"/>
    <property type="evidence" value="ECO:0007669"/>
    <property type="project" value="TreeGrafter"/>
</dbReference>
<dbReference type="GO" id="GO:0022890">
    <property type="term" value="F:inorganic cation transmembrane transporter activity"/>
    <property type="evidence" value="ECO:0007669"/>
    <property type="project" value="UniProtKB-UniRule"/>
</dbReference>
<keyword evidence="1" id="KW-0472">Membrane</keyword>
<keyword evidence="1" id="KW-0812">Transmembrane</keyword>
<name>A0A4Z2GK03_9TELE</name>
<feature type="transmembrane region" description="Helical" evidence="1">
    <location>
        <begin position="69"/>
        <end position="93"/>
    </location>
</feature>
<reference evidence="3 4" key="1">
    <citation type="submission" date="2019-03" db="EMBL/GenBank/DDBJ databases">
        <title>First draft genome of Liparis tanakae, snailfish: a comprehensive survey of snailfish specific genes.</title>
        <authorList>
            <person name="Kim W."/>
            <person name="Song I."/>
            <person name="Jeong J.-H."/>
            <person name="Kim D."/>
            <person name="Kim S."/>
            <person name="Ryu S."/>
            <person name="Song J.Y."/>
            <person name="Lee S.K."/>
        </authorList>
    </citation>
    <scope>NUCLEOTIDE SEQUENCE [LARGE SCALE GENOMIC DNA]</scope>
    <source>
        <tissue evidence="3">Muscle</tissue>
    </source>
</reference>
<feature type="region of interest" description="Disordered" evidence="2">
    <location>
        <begin position="382"/>
        <end position="407"/>
    </location>
</feature>
<evidence type="ECO:0000313" key="4">
    <source>
        <dbReference type="Proteomes" id="UP000314294"/>
    </source>
</evidence>
<feature type="region of interest" description="Disordered" evidence="2">
    <location>
        <begin position="1"/>
        <end position="36"/>
    </location>
</feature>
<feature type="compositionally biased region" description="Basic residues" evidence="2">
    <location>
        <begin position="13"/>
        <end position="25"/>
    </location>
</feature>
<feature type="compositionally biased region" description="Basic and acidic residues" evidence="2">
    <location>
        <begin position="397"/>
        <end position="407"/>
    </location>
</feature>
<dbReference type="PANTHER" id="PTHR16228:SF22">
    <property type="entry name" value="SOLUTE CARRIER FAMILY 41 MEMBER 3"/>
    <property type="match status" value="1"/>
</dbReference>
<dbReference type="GO" id="GO:0008324">
    <property type="term" value="F:monoatomic cation transmembrane transporter activity"/>
    <property type="evidence" value="ECO:0007669"/>
    <property type="project" value="UniProtKB-UniRule"/>
</dbReference>
<gene>
    <name evidence="3" type="ORF">EYF80_035982</name>
</gene>
<comment type="caution">
    <text evidence="1">Lacks conserved residue(s) required for the propagation of feature annotation.</text>
</comment>
<dbReference type="Proteomes" id="UP000314294">
    <property type="component" value="Unassembled WGS sequence"/>
</dbReference>
<dbReference type="GO" id="GO:0030001">
    <property type="term" value="P:metal ion transport"/>
    <property type="evidence" value="ECO:0007669"/>
    <property type="project" value="UniProtKB-UniRule"/>
</dbReference>
<dbReference type="AlphaFoldDB" id="A0A4Z2GK03"/>
<evidence type="ECO:0000313" key="3">
    <source>
        <dbReference type="EMBL" id="TNN53837.1"/>
    </source>
</evidence>
<keyword evidence="1" id="KW-0813">Transport</keyword>
<keyword evidence="1" id="KW-1133">Transmembrane helix</keyword>
<feature type="compositionally biased region" description="Low complexity" evidence="2">
    <location>
        <begin position="26"/>
        <end position="36"/>
    </location>
</feature>
<accession>A0A4Z2GK03</accession>
<feature type="transmembrane region" description="Helical" evidence="1">
    <location>
        <begin position="99"/>
        <end position="128"/>
    </location>
</feature>
<keyword evidence="4" id="KW-1185">Reference proteome</keyword>
<organism evidence="3 4">
    <name type="scientific">Liparis tanakae</name>
    <name type="common">Tanaka's snailfish</name>
    <dbReference type="NCBI Taxonomy" id="230148"/>
    <lineage>
        <taxon>Eukaryota</taxon>
        <taxon>Metazoa</taxon>
        <taxon>Chordata</taxon>
        <taxon>Craniata</taxon>
        <taxon>Vertebrata</taxon>
        <taxon>Euteleostomi</taxon>
        <taxon>Actinopterygii</taxon>
        <taxon>Neopterygii</taxon>
        <taxon>Teleostei</taxon>
        <taxon>Neoteleostei</taxon>
        <taxon>Acanthomorphata</taxon>
        <taxon>Eupercaria</taxon>
        <taxon>Perciformes</taxon>
        <taxon>Cottioidei</taxon>
        <taxon>Cottales</taxon>
        <taxon>Liparidae</taxon>
        <taxon>Liparis</taxon>
    </lineage>
</organism>
<dbReference type="InterPro" id="IPR045349">
    <property type="entry name" value="SLC41A1-3"/>
</dbReference>
<dbReference type="EMBL" id="SRLO01000504">
    <property type="protein sequence ID" value="TNN53837.1"/>
    <property type="molecule type" value="Genomic_DNA"/>
</dbReference>
<comment type="caution">
    <text evidence="3">The sequence shown here is derived from an EMBL/GenBank/DDBJ whole genome shotgun (WGS) entry which is preliminary data.</text>
</comment>
<protein>
    <recommendedName>
        <fullName evidence="1">Solute carrier family 41 member</fullName>
    </recommendedName>
</protein>
<evidence type="ECO:0000256" key="1">
    <source>
        <dbReference type="RuleBase" id="RU369007"/>
    </source>
</evidence>
<keyword evidence="1" id="KW-0460">Magnesium</keyword>
<keyword evidence="1" id="KW-0406">Ion transport</keyword>
<comment type="function">
    <text evidence="1">Acts as a magnesium transporter.</text>
</comment>
<dbReference type="PANTHER" id="PTHR16228">
    <property type="entry name" value="DIVALENT CATION TRANSPORTER SOLUTE CARRIER FAMILY 41"/>
    <property type="match status" value="1"/>
</dbReference>
<sequence>MPGEDKPPTQQTRQRKKNKKSRSKAKSASASPNAAAQDDLLLSGLQLPGKPAAEKPKASVAKLGEESSVAICLQVLFPYLLAGMGMVMAGMVLDDVQDLLLVSVLVQVLVSVLVPVQDLVLVSVLVLVQDLVLVPVPVWSLTRLGTWEDGAQPSAVTSARRRLLPAAGPLAGALGLRGRAARPAPPPPFALRLRVAELQPSLSCCARRRSGSAHGRSLRLSLSARSSSVVRTRLMVASLKERPRCSMADLRRPVRSGAGPEASRSRGVWQELSFCGAESPLALRSWSGFPLDECPACSAAAACSASGLPDGFPPGAAAGLLAWLQWPLERSSRRPRPCSCGLPWPSPSPSPATLPLLSGHSGPLDLRPAPGAEGLGILSFSVMRGGGRNSSPSAGDEDGRPADRRTR</sequence>
<comment type="subcellular location">
    <subcellularLocation>
        <location evidence="1">Membrane</location>
        <topology evidence="1">Multi-pass membrane protein</topology>
    </subcellularLocation>
</comment>
<evidence type="ECO:0000256" key="2">
    <source>
        <dbReference type="SAM" id="MobiDB-lite"/>
    </source>
</evidence>
<comment type="similarity">
    <text evidence="1">Belongs to the SLC41A transporter family.</text>
</comment>
<proteinExistence type="inferred from homology"/>